<dbReference type="Pfam" id="PF13614">
    <property type="entry name" value="AAA_31"/>
    <property type="match status" value="1"/>
</dbReference>
<dbReference type="InterPro" id="IPR050678">
    <property type="entry name" value="DNA_Partitioning_ATPase"/>
</dbReference>
<keyword evidence="3" id="KW-1185">Reference proteome</keyword>
<dbReference type="SUPFAM" id="SSF52540">
    <property type="entry name" value="P-loop containing nucleoside triphosphate hydrolases"/>
    <property type="match status" value="1"/>
</dbReference>
<protein>
    <submittedName>
        <fullName evidence="2">ParA family protein</fullName>
    </submittedName>
</protein>
<comment type="caution">
    <text evidence="2">The sequence shown here is derived from an EMBL/GenBank/DDBJ whole genome shotgun (WGS) entry which is preliminary data.</text>
</comment>
<dbReference type="Gene3D" id="3.40.50.300">
    <property type="entry name" value="P-loop containing nucleotide triphosphate hydrolases"/>
    <property type="match status" value="1"/>
</dbReference>
<sequence length="288" mass="29852">MITVAIANQAGSAGKTTSAVTLAALLAQGGHEVLLLDSDAQANATTWLGGNEPEATLGDVLLRRRGLTLTDAAVETDVPRLRLVPADERLDADAVELSRALGGEQRLRQALEAMAEQQAAADVVLVDCPGALSIFTIAALVAADSVVTVAQPTVKELAGVPKLEATVEDVRGAYNPKLALGGVIPCNVPPAGAGALYSQALALLGENYGDVVTPPVRRSVRVPEAYAQQRPLPVHSPREAVTDDYRAVLDALARAGVLPATGEPIGAPAPRRRVIPAESRAVDEPGLW</sequence>
<dbReference type="InterPro" id="IPR025669">
    <property type="entry name" value="AAA_dom"/>
</dbReference>
<dbReference type="Proteomes" id="UP000800981">
    <property type="component" value="Unassembled WGS sequence"/>
</dbReference>
<evidence type="ECO:0000313" key="3">
    <source>
        <dbReference type="Proteomes" id="UP000800981"/>
    </source>
</evidence>
<feature type="domain" description="AAA" evidence="1">
    <location>
        <begin position="3"/>
        <end position="179"/>
    </location>
</feature>
<dbReference type="PANTHER" id="PTHR13696:SF99">
    <property type="entry name" value="COBYRINIC ACID AC-DIAMIDE SYNTHASE"/>
    <property type="match status" value="1"/>
</dbReference>
<dbReference type="PANTHER" id="PTHR13696">
    <property type="entry name" value="P-LOOP CONTAINING NUCLEOSIDE TRIPHOSPHATE HYDROLASE"/>
    <property type="match status" value="1"/>
</dbReference>
<dbReference type="CDD" id="cd02042">
    <property type="entry name" value="ParAB_family"/>
    <property type="match status" value="1"/>
</dbReference>
<dbReference type="RefSeq" id="WP_166280392.1">
    <property type="nucleotide sequence ID" value="NZ_JAANNP010000002.1"/>
</dbReference>
<dbReference type="EMBL" id="JAANNP010000002">
    <property type="protein sequence ID" value="NHC13706.1"/>
    <property type="molecule type" value="Genomic_DNA"/>
</dbReference>
<name>A0ABX0GS50_9ACTN</name>
<proteinExistence type="predicted"/>
<organism evidence="2 3">
    <name type="scientific">Motilibacter deserti</name>
    <dbReference type="NCBI Taxonomy" id="2714956"/>
    <lineage>
        <taxon>Bacteria</taxon>
        <taxon>Bacillati</taxon>
        <taxon>Actinomycetota</taxon>
        <taxon>Actinomycetes</taxon>
        <taxon>Motilibacterales</taxon>
        <taxon>Motilibacteraceae</taxon>
        <taxon>Motilibacter</taxon>
    </lineage>
</organism>
<evidence type="ECO:0000313" key="2">
    <source>
        <dbReference type="EMBL" id="NHC13706.1"/>
    </source>
</evidence>
<gene>
    <name evidence="2" type="ORF">G9H71_07920</name>
</gene>
<reference evidence="2 3" key="1">
    <citation type="submission" date="2020-03" db="EMBL/GenBank/DDBJ databases">
        <title>Two novel Motilibacter sp.</title>
        <authorList>
            <person name="Liu S."/>
        </authorList>
    </citation>
    <scope>NUCLEOTIDE SEQUENCE [LARGE SCALE GENOMIC DNA]</scope>
    <source>
        <strain evidence="2 3">E257</strain>
    </source>
</reference>
<dbReference type="InterPro" id="IPR027417">
    <property type="entry name" value="P-loop_NTPase"/>
</dbReference>
<accession>A0ABX0GS50</accession>
<evidence type="ECO:0000259" key="1">
    <source>
        <dbReference type="Pfam" id="PF13614"/>
    </source>
</evidence>